<dbReference type="Pfam" id="PF00568">
    <property type="entry name" value="WH1"/>
    <property type="match status" value="1"/>
</dbReference>
<sequence>MTAGKETMGEQPIFTCKAHVFHIDPKTKRSWMAASSTAVSVSFFYDSSRNLYRIISVEGTKAVINSTITANMTFTKTSQKFGQWSDVRANTVYGLGFASEAELGKFIEKFQEVKEAIQAQQCGGKGAANGGSGAATPVASATASPLLAGRAPDEPPPAASPAQVRALFVPLACIAARETAALHAARPSSRRPPPRPRSYSLVRPACAQRSTRYSCTARRAPVEPPPAASPAQLLARPSRLRAPLHAIQLHCTPRAR</sequence>
<dbReference type="AlphaFoldDB" id="A0A8S3X1H2"/>
<keyword evidence="2" id="KW-0963">Cytoplasm</keyword>
<dbReference type="GO" id="GO:0007216">
    <property type="term" value="P:G protein-coupled glutamate receptor signaling pathway"/>
    <property type="evidence" value="ECO:0007669"/>
    <property type="project" value="InterPro"/>
</dbReference>
<dbReference type="InterPro" id="IPR000697">
    <property type="entry name" value="WH1/EVH1_dom"/>
</dbReference>
<evidence type="ECO:0000256" key="1">
    <source>
        <dbReference type="ARBA" id="ARBA00004496"/>
    </source>
</evidence>
<protein>
    <submittedName>
        <fullName evidence="9">(apollo) hypothetical protein</fullName>
    </submittedName>
</protein>
<gene>
    <name evidence="9" type="ORF">PAPOLLO_LOCUS12689</name>
</gene>
<dbReference type="GO" id="GO:0098794">
    <property type="term" value="C:postsynapse"/>
    <property type="evidence" value="ECO:0007669"/>
    <property type="project" value="UniProtKB-SubCell"/>
</dbReference>
<feature type="region of interest" description="Disordered" evidence="7">
    <location>
        <begin position="182"/>
        <end position="203"/>
    </location>
</feature>
<dbReference type="InterPro" id="IPR044100">
    <property type="entry name" value="Homer_EVH1"/>
</dbReference>
<dbReference type="GO" id="GO:0035256">
    <property type="term" value="F:G protein-coupled glutamate receptor binding"/>
    <property type="evidence" value="ECO:0007669"/>
    <property type="project" value="InterPro"/>
</dbReference>
<keyword evidence="4" id="KW-0175">Coiled coil</keyword>
<dbReference type="Proteomes" id="UP000691718">
    <property type="component" value="Unassembled WGS sequence"/>
</dbReference>
<evidence type="ECO:0000256" key="5">
    <source>
        <dbReference type="ARBA" id="ARBA00023606"/>
    </source>
</evidence>
<dbReference type="FunFam" id="2.30.29.30:FF:000014">
    <property type="entry name" value="Homer homolog 1 (Drosophila)"/>
    <property type="match status" value="1"/>
</dbReference>
<evidence type="ECO:0000256" key="4">
    <source>
        <dbReference type="ARBA" id="ARBA00023054"/>
    </source>
</evidence>
<evidence type="ECO:0000256" key="2">
    <source>
        <dbReference type="ARBA" id="ARBA00022490"/>
    </source>
</evidence>
<dbReference type="OrthoDB" id="9983798at2759"/>
<evidence type="ECO:0000259" key="8">
    <source>
        <dbReference type="PROSITE" id="PS50229"/>
    </source>
</evidence>
<dbReference type="SMART" id="SM00461">
    <property type="entry name" value="WH1"/>
    <property type="match status" value="1"/>
</dbReference>
<accession>A0A8S3X1H2</accession>
<name>A0A8S3X1H2_PARAO</name>
<keyword evidence="3" id="KW-0770">Synapse</keyword>
<dbReference type="CDD" id="cd01206">
    <property type="entry name" value="EVH1_Homer_Vesl"/>
    <property type="match status" value="1"/>
</dbReference>
<keyword evidence="10" id="KW-1185">Reference proteome</keyword>
<dbReference type="InterPro" id="IPR045027">
    <property type="entry name" value="Homer"/>
</dbReference>
<reference evidence="9" key="1">
    <citation type="submission" date="2021-04" db="EMBL/GenBank/DDBJ databases">
        <authorList>
            <person name="Tunstrom K."/>
        </authorList>
    </citation>
    <scope>NUCLEOTIDE SEQUENCE</scope>
</reference>
<evidence type="ECO:0000256" key="6">
    <source>
        <dbReference type="ARBA" id="ARBA00034110"/>
    </source>
</evidence>
<dbReference type="GO" id="GO:0005737">
    <property type="term" value="C:cytoplasm"/>
    <property type="evidence" value="ECO:0007669"/>
    <property type="project" value="UniProtKB-SubCell"/>
</dbReference>
<evidence type="ECO:0000256" key="3">
    <source>
        <dbReference type="ARBA" id="ARBA00023018"/>
    </source>
</evidence>
<comment type="caution">
    <text evidence="9">The sequence shown here is derived from an EMBL/GenBank/DDBJ whole genome shotgun (WGS) entry which is preliminary data.</text>
</comment>
<dbReference type="PANTHER" id="PTHR10918">
    <property type="entry name" value="HOMER"/>
    <property type="match status" value="1"/>
</dbReference>
<dbReference type="PROSITE" id="PS50229">
    <property type="entry name" value="WH1"/>
    <property type="match status" value="1"/>
</dbReference>
<feature type="domain" description="WH1" evidence="8">
    <location>
        <begin position="5"/>
        <end position="117"/>
    </location>
</feature>
<dbReference type="EMBL" id="CAJQZP010000898">
    <property type="protein sequence ID" value="CAG4994834.1"/>
    <property type="molecule type" value="Genomic_DNA"/>
</dbReference>
<comment type="subcellular location">
    <subcellularLocation>
        <location evidence="1">Cytoplasm</location>
    </subcellularLocation>
    <subcellularLocation>
        <location evidence="6">Postsynapse</location>
    </subcellularLocation>
</comment>
<evidence type="ECO:0000313" key="9">
    <source>
        <dbReference type="EMBL" id="CAG4994834.1"/>
    </source>
</evidence>
<evidence type="ECO:0000256" key="7">
    <source>
        <dbReference type="SAM" id="MobiDB-lite"/>
    </source>
</evidence>
<evidence type="ECO:0000313" key="10">
    <source>
        <dbReference type="Proteomes" id="UP000691718"/>
    </source>
</evidence>
<comment type="similarity">
    <text evidence="5">Belongs to the Homer family.</text>
</comment>
<proteinExistence type="inferred from homology"/>
<organism evidence="9 10">
    <name type="scientific">Parnassius apollo</name>
    <name type="common">Apollo butterfly</name>
    <name type="synonym">Papilio apollo</name>
    <dbReference type="NCBI Taxonomy" id="110799"/>
    <lineage>
        <taxon>Eukaryota</taxon>
        <taxon>Metazoa</taxon>
        <taxon>Ecdysozoa</taxon>
        <taxon>Arthropoda</taxon>
        <taxon>Hexapoda</taxon>
        <taxon>Insecta</taxon>
        <taxon>Pterygota</taxon>
        <taxon>Neoptera</taxon>
        <taxon>Endopterygota</taxon>
        <taxon>Lepidoptera</taxon>
        <taxon>Glossata</taxon>
        <taxon>Ditrysia</taxon>
        <taxon>Papilionoidea</taxon>
        <taxon>Papilionidae</taxon>
        <taxon>Parnassiinae</taxon>
        <taxon>Parnassini</taxon>
        <taxon>Parnassius</taxon>
        <taxon>Parnassius</taxon>
    </lineage>
</organism>